<organism evidence="3 4">
    <name type="scientific">Heterodera schachtii</name>
    <name type="common">Sugarbeet cyst nematode worm</name>
    <name type="synonym">Tylenchus schachtii</name>
    <dbReference type="NCBI Taxonomy" id="97005"/>
    <lineage>
        <taxon>Eukaryota</taxon>
        <taxon>Metazoa</taxon>
        <taxon>Ecdysozoa</taxon>
        <taxon>Nematoda</taxon>
        <taxon>Chromadorea</taxon>
        <taxon>Rhabditida</taxon>
        <taxon>Tylenchina</taxon>
        <taxon>Tylenchomorpha</taxon>
        <taxon>Tylenchoidea</taxon>
        <taxon>Heteroderidae</taxon>
        <taxon>Heteroderinae</taxon>
        <taxon>Heterodera</taxon>
    </lineage>
</organism>
<proteinExistence type="predicted"/>
<reference evidence="3 4" key="1">
    <citation type="submission" date="2024-10" db="EMBL/GenBank/DDBJ databases">
        <authorList>
            <person name="Kim D."/>
        </authorList>
    </citation>
    <scope>NUCLEOTIDE SEQUENCE [LARGE SCALE GENOMIC DNA]</scope>
    <source>
        <strain evidence="3">Taebaek</strain>
    </source>
</reference>
<evidence type="ECO:0000313" key="4">
    <source>
        <dbReference type="Proteomes" id="UP001620645"/>
    </source>
</evidence>
<gene>
    <name evidence="3" type="ORF">niasHS_012088</name>
</gene>
<keyword evidence="4" id="KW-1185">Reference proteome</keyword>
<accession>A0ABD2IFZ3</accession>
<name>A0ABD2IFZ3_HETSC</name>
<evidence type="ECO:0000256" key="2">
    <source>
        <dbReference type="SAM" id="SignalP"/>
    </source>
</evidence>
<feature type="signal peptide" evidence="2">
    <location>
        <begin position="1"/>
        <end position="21"/>
    </location>
</feature>
<comment type="caution">
    <text evidence="3">The sequence shown here is derived from an EMBL/GenBank/DDBJ whole genome shotgun (WGS) entry which is preliminary data.</text>
</comment>
<keyword evidence="2" id="KW-0732">Signal</keyword>
<protein>
    <submittedName>
        <fullName evidence="3">Uncharacterized protein</fullName>
    </submittedName>
</protein>
<feature type="region of interest" description="Disordered" evidence="1">
    <location>
        <begin position="45"/>
        <end position="69"/>
    </location>
</feature>
<feature type="chain" id="PRO_5044850581" evidence="2">
    <location>
        <begin position="22"/>
        <end position="97"/>
    </location>
</feature>
<dbReference type="Proteomes" id="UP001620645">
    <property type="component" value="Unassembled WGS sequence"/>
</dbReference>
<dbReference type="EMBL" id="JBICCN010000315">
    <property type="protein sequence ID" value="KAL3078201.1"/>
    <property type="molecule type" value="Genomic_DNA"/>
</dbReference>
<sequence length="97" mass="11156">MRVLPLLFSALLLLSVGLCFAQFDQSPSAALNHLRAKRGYKPWKKQSFSSSSSEMYRRRRPSGNGHYRDYNGYGGNGYYRRKPGIFERALGKITRSY</sequence>
<evidence type="ECO:0000313" key="3">
    <source>
        <dbReference type="EMBL" id="KAL3078201.1"/>
    </source>
</evidence>
<dbReference type="AlphaFoldDB" id="A0ABD2IFZ3"/>
<evidence type="ECO:0000256" key="1">
    <source>
        <dbReference type="SAM" id="MobiDB-lite"/>
    </source>
</evidence>